<dbReference type="Gene3D" id="3.40.350.10">
    <property type="entry name" value="Creatinase/prolidase N-terminal domain"/>
    <property type="match status" value="1"/>
</dbReference>
<dbReference type="GO" id="GO:0004177">
    <property type="term" value="F:aminopeptidase activity"/>
    <property type="evidence" value="ECO:0007669"/>
    <property type="project" value="UniProtKB-KW"/>
</dbReference>
<dbReference type="PANTHER" id="PTHR46112:SF2">
    <property type="entry name" value="XAA-PRO AMINOPEPTIDASE P-RELATED"/>
    <property type="match status" value="1"/>
</dbReference>
<dbReference type="GeneID" id="35872215"/>
<dbReference type="GO" id="GO:0008235">
    <property type="term" value="F:metalloexopeptidase activity"/>
    <property type="evidence" value="ECO:0007669"/>
    <property type="project" value="UniProtKB-ARBA"/>
</dbReference>
<reference evidence="3 4" key="1">
    <citation type="submission" date="2016-10" db="EMBL/GenBank/DDBJ databases">
        <authorList>
            <person name="de Groot N.N."/>
        </authorList>
    </citation>
    <scope>NUCLEOTIDE SEQUENCE [LARGE SCALE GENOMIC DNA]</scope>
    <source>
        <strain evidence="3 4">DSM 15893</strain>
    </source>
</reference>
<dbReference type="InterPro" id="IPR000994">
    <property type="entry name" value="Pept_M24"/>
</dbReference>
<keyword evidence="3" id="KW-0031">Aminopeptidase</keyword>
<dbReference type="OrthoDB" id="9806388at2"/>
<dbReference type="STRING" id="1121869.SAMN03084138_01267"/>
<feature type="domain" description="Peptidase M24" evidence="1">
    <location>
        <begin position="172"/>
        <end position="375"/>
    </location>
</feature>
<dbReference type="InterPro" id="IPR001714">
    <property type="entry name" value="Pept_M24_MAP"/>
</dbReference>
<sequence>MPTSPLVAPLRGFALVEYENRTLQLQMRMCEQQIDAAFFTTEAEFRYFSGFKSQFWESPTRPWFLVVPADGKPIAVVPEIGVSGFDQTWIDDVRSWPSPQPEDDGVSLLATTLAEVSSRFRRVGAMLGPETHLRMPAHNFAALQQILAHHELVDVSTSVRDIRSIKSLAEIEKVRFACNVAAAGFEYLRGHLSTGMTEREACKAMHLEMLRLGADNCPYLISASGLGGYDNIIMGPTDRVLNDGDVLIIDTGANFDGYFCDFDRNFGFGEVEPDPLRAYDTVYAATEAGLNIAAPGRTTGDVWQAMWAELERGGALSNNVGRMGHGLGMQLTEWPSHVPNGDVELKPGMVLTLEPGMAFAPNKMMVHEDNIVITETGCELLHERTWQSMPIIRQ</sequence>
<name>A0A1I5ME94_9GAMM</name>
<dbReference type="Pfam" id="PF00557">
    <property type="entry name" value="Peptidase_M24"/>
    <property type="match status" value="1"/>
</dbReference>
<evidence type="ECO:0000259" key="1">
    <source>
        <dbReference type="Pfam" id="PF00557"/>
    </source>
</evidence>
<dbReference type="EMBL" id="FOWR01000007">
    <property type="protein sequence ID" value="SFP07256.1"/>
    <property type="molecule type" value="Genomic_DNA"/>
</dbReference>
<dbReference type="AlphaFoldDB" id="A0A1I5ME94"/>
<accession>A0A1I5ME94</accession>
<dbReference type="CDD" id="cd01066">
    <property type="entry name" value="APP_MetAP"/>
    <property type="match status" value="1"/>
</dbReference>
<evidence type="ECO:0000313" key="3">
    <source>
        <dbReference type="EMBL" id="SFP07256.1"/>
    </source>
</evidence>
<dbReference type="SUPFAM" id="SSF53092">
    <property type="entry name" value="Creatinase/prolidase N-terminal domain"/>
    <property type="match status" value="1"/>
</dbReference>
<proteinExistence type="predicted"/>
<keyword evidence="3" id="KW-0378">Hydrolase</keyword>
<dbReference type="InterPro" id="IPR029149">
    <property type="entry name" value="Creatin/AminoP/Spt16_N"/>
</dbReference>
<dbReference type="SUPFAM" id="SSF55920">
    <property type="entry name" value="Creatinase/aminopeptidase"/>
    <property type="match status" value="1"/>
</dbReference>
<dbReference type="Proteomes" id="UP000182692">
    <property type="component" value="Unassembled WGS sequence"/>
</dbReference>
<dbReference type="PRINTS" id="PR00599">
    <property type="entry name" value="MAPEPTIDASE"/>
</dbReference>
<dbReference type="InterPro" id="IPR050659">
    <property type="entry name" value="Peptidase_M24B"/>
</dbReference>
<dbReference type="InterPro" id="IPR036005">
    <property type="entry name" value="Creatinase/aminopeptidase-like"/>
</dbReference>
<evidence type="ECO:0000313" key="4">
    <source>
        <dbReference type="Proteomes" id="UP000182692"/>
    </source>
</evidence>
<gene>
    <name evidence="3" type="ORF">SAMN03084138_01267</name>
</gene>
<dbReference type="Gene3D" id="3.90.230.10">
    <property type="entry name" value="Creatinase/methionine aminopeptidase superfamily"/>
    <property type="match status" value="1"/>
</dbReference>
<protein>
    <submittedName>
        <fullName evidence="3">Xaa-Pro aminopeptidase</fullName>
    </submittedName>
</protein>
<dbReference type="Pfam" id="PF01321">
    <property type="entry name" value="Creatinase_N"/>
    <property type="match status" value="1"/>
</dbReference>
<feature type="domain" description="Creatinase N-terminal" evidence="2">
    <location>
        <begin position="21"/>
        <end position="165"/>
    </location>
</feature>
<organism evidence="3 4">
    <name type="scientific">Enterovibrio norvegicus DSM 15893</name>
    <dbReference type="NCBI Taxonomy" id="1121869"/>
    <lineage>
        <taxon>Bacteria</taxon>
        <taxon>Pseudomonadati</taxon>
        <taxon>Pseudomonadota</taxon>
        <taxon>Gammaproteobacteria</taxon>
        <taxon>Vibrionales</taxon>
        <taxon>Vibrionaceae</taxon>
        <taxon>Enterovibrio</taxon>
    </lineage>
</organism>
<dbReference type="InterPro" id="IPR000587">
    <property type="entry name" value="Creatinase_N"/>
</dbReference>
<dbReference type="RefSeq" id="WP_074925947.1">
    <property type="nucleotide sequence ID" value="NZ_FOWR01000007.1"/>
</dbReference>
<dbReference type="PANTHER" id="PTHR46112">
    <property type="entry name" value="AMINOPEPTIDASE"/>
    <property type="match status" value="1"/>
</dbReference>
<evidence type="ECO:0000259" key="2">
    <source>
        <dbReference type="Pfam" id="PF01321"/>
    </source>
</evidence>
<keyword evidence="3" id="KW-0645">Protease</keyword>